<proteinExistence type="inferred from homology"/>
<evidence type="ECO:0000256" key="8">
    <source>
        <dbReference type="ARBA" id="ARBA00022833"/>
    </source>
</evidence>
<dbReference type="InterPro" id="IPR013264">
    <property type="entry name" value="DNAG_N"/>
</dbReference>
<evidence type="ECO:0000256" key="2">
    <source>
        <dbReference type="ARBA" id="ARBA00022515"/>
    </source>
</evidence>
<evidence type="ECO:0000256" key="5">
    <source>
        <dbReference type="ARBA" id="ARBA00022705"/>
    </source>
</evidence>
<evidence type="ECO:0000256" key="6">
    <source>
        <dbReference type="ARBA" id="ARBA00022723"/>
    </source>
</evidence>
<dbReference type="Gene3D" id="1.10.860.10">
    <property type="entry name" value="DNAb Helicase, Chain A"/>
    <property type="match status" value="1"/>
</dbReference>
<evidence type="ECO:0000259" key="15">
    <source>
        <dbReference type="PROSITE" id="PS50880"/>
    </source>
</evidence>
<dbReference type="SUPFAM" id="SSF57783">
    <property type="entry name" value="Zinc beta-ribbon"/>
    <property type="match status" value="1"/>
</dbReference>
<evidence type="ECO:0000313" key="16">
    <source>
        <dbReference type="EMBL" id="CUU78789.1"/>
    </source>
</evidence>
<accession>A0A0S4S022</accession>
<gene>
    <name evidence="16" type="primary">dnaG_1</name>
    <name evidence="12" type="synonym">dnaG</name>
    <name evidence="16" type="ORF">ERS686654_01004</name>
</gene>
<dbReference type="Proteomes" id="UP000052237">
    <property type="component" value="Unassembled WGS sequence"/>
</dbReference>
<comment type="function">
    <text evidence="12 13">RNA polymerase that catalyzes the synthesis of short RNA molecules used as primers for DNA polymerase during DNA replication.</text>
</comment>
<dbReference type="InterPro" id="IPR031988">
    <property type="entry name" value="DnaG_HBD"/>
</dbReference>
<dbReference type="Gene3D" id="3.90.580.10">
    <property type="entry name" value="Zinc finger, CHC2-type domain"/>
    <property type="match status" value="1"/>
</dbReference>
<dbReference type="GO" id="GO:0003677">
    <property type="term" value="F:DNA binding"/>
    <property type="evidence" value="ECO:0007669"/>
    <property type="project" value="UniProtKB-KW"/>
</dbReference>
<keyword evidence="1 12" id="KW-0240">DNA-directed RNA polymerase</keyword>
<keyword evidence="7 12" id="KW-0863">Zinc-finger</keyword>
<reference evidence="16 17" key="1">
    <citation type="submission" date="2015-11" db="EMBL/GenBank/DDBJ databases">
        <authorList>
            <consortium name="Pathogen Informatics"/>
        </authorList>
    </citation>
    <scope>NUCLEOTIDE SEQUENCE [LARGE SCALE GENOMIC DNA]</scope>
    <source>
        <strain evidence="16 17">006A-0059</strain>
    </source>
</reference>
<evidence type="ECO:0000256" key="7">
    <source>
        <dbReference type="ARBA" id="ARBA00022771"/>
    </source>
</evidence>
<keyword evidence="6 12" id="KW-0479">Metal-binding</keyword>
<dbReference type="GO" id="GO:0000428">
    <property type="term" value="C:DNA-directed RNA polymerase complex"/>
    <property type="evidence" value="ECO:0007669"/>
    <property type="project" value="UniProtKB-KW"/>
</dbReference>
<sequence>MIESSSIENLKAIIDISDVIGSYIPLKKSGGNFVCVCPFHNDKNPSMSVSPSKGIFHCFACKAGGDAIKFIMDYEKLSYPEAVEKLANMYNFTLTYTQEQNSHKIDKKVLENLNLHYKSLLYKNQEALNYLYNRGINDAMIEIWELGWASENQNTLNLLQNENIDKEAALQTGAIKQNEHGIYASFINRITFPIYNHLGNLVGFGGRTISGNPAKYVNSPQSQIFDKSRLLYGYDKAKNEIYKKGEIIICEGYMDCIMLHKAGFNNAVAVLGVALTDKHIPLLKRGDIKVVLSFDSDDAGRGAAFKSARLLALNEIDGRVVLISSEKDPADMIVSGKANELKTMLSGGVELGEFYIRELISSKKPQTPLEISHTLEAVQEFTKNLKEVVANSYIPLVATMLGLDPSSFSLSARGYRKTTANSVNSLKSQPKKDLLELEILKNMLINPQILQIVKNECDESMFMTHKETYKAVVGSQNPNNPYIRELNLQGDLEVYKDFEPLKQAIKILKTNFCDKAIKTIASSNSQDKFEQIKKLQNIKKQLKGI</sequence>
<comment type="cofactor">
    <cofactor evidence="12 13 14">
        <name>Zn(2+)</name>
        <dbReference type="ChEBI" id="CHEBI:29105"/>
    </cofactor>
    <text evidence="12 13 14">Binds 1 zinc ion per monomer.</text>
</comment>
<dbReference type="SUPFAM" id="SSF56731">
    <property type="entry name" value="DNA primase core"/>
    <property type="match status" value="1"/>
</dbReference>
<keyword evidence="17" id="KW-1185">Reference proteome</keyword>
<dbReference type="Pfam" id="PF01807">
    <property type="entry name" value="Zn_ribbon_DnaG"/>
    <property type="match status" value="1"/>
</dbReference>
<evidence type="ECO:0000256" key="12">
    <source>
        <dbReference type="HAMAP-Rule" id="MF_00974"/>
    </source>
</evidence>
<evidence type="ECO:0000313" key="17">
    <source>
        <dbReference type="Proteomes" id="UP000052237"/>
    </source>
</evidence>
<dbReference type="GO" id="GO:0008270">
    <property type="term" value="F:zinc ion binding"/>
    <property type="evidence" value="ECO:0007669"/>
    <property type="project" value="UniProtKB-UniRule"/>
</dbReference>
<dbReference type="FunFam" id="3.90.580.10:FF:000001">
    <property type="entry name" value="DNA primase"/>
    <property type="match status" value="1"/>
</dbReference>
<evidence type="ECO:0000256" key="1">
    <source>
        <dbReference type="ARBA" id="ARBA00022478"/>
    </source>
</evidence>
<dbReference type="EMBL" id="FAVB01000002">
    <property type="protein sequence ID" value="CUU78789.1"/>
    <property type="molecule type" value="Genomic_DNA"/>
</dbReference>
<evidence type="ECO:0000256" key="3">
    <source>
        <dbReference type="ARBA" id="ARBA00022679"/>
    </source>
</evidence>
<keyword evidence="3 12" id="KW-0808">Transferase</keyword>
<dbReference type="InterPro" id="IPR037068">
    <property type="entry name" value="DNA_primase_core_N_sf"/>
</dbReference>
<dbReference type="SMART" id="SM00493">
    <property type="entry name" value="TOPRIM"/>
    <property type="match status" value="1"/>
</dbReference>
<evidence type="ECO:0000256" key="14">
    <source>
        <dbReference type="PIRSR" id="PIRSR002811-1"/>
    </source>
</evidence>
<dbReference type="InterPro" id="IPR050219">
    <property type="entry name" value="DnaG_primase"/>
</dbReference>
<dbReference type="GO" id="GO:0006269">
    <property type="term" value="P:DNA replication, synthesis of primer"/>
    <property type="evidence" value="ECO:0007669"/>
    <property type="project" value="UniProtKB-UniRule"/>
</dbReference>
<dbReference type="InterPro" id="IPR006171">
    <property type="entry name" value="TOPRIM_dom"/>
</dbReference>
<evidence type="ECO:0000256" key="10">
    <source>
        <dbReference type="ARBA" id="ARBA00023125"/>
    </source>
</evidence>
<feature type="zinc finger region" description="CHC2-type" evidence="12 14">
    <location>
        <begin position="37"/>
        <end position="61"/>
    </location>
</feature>
<comment type="caution">
    <text evidence="16">The sequence shown here is derived from an EMBL/GenBank/DDBJ whole genome shotgun (WGS) entry which is preliminary data.</text>
</comment>
<evidence type="ECO:0000256" key="11">
    <source>
        <dbReference type="ARBA" id="ARBA00023163"/>
    </source>
</evidence>
<dbReference type="InterPro" id="IPR036977">
    <property type="entry name" value="DNA_primase_Znf_CHC2"/>
</dbReference>
<keyword evidence="8 12" id="KW-0862">Zinc</keyword>
<dbReference type="GO" id="GO:1990077">
    <property type="term" value="C:primosome complex"/>
    <property type="evidence" value="ECO:0007669"/>
    <property type="project" value="UniProtKB-KW"/>
</dbReference>
<dbReference type="Pfam" id="PF13155">
    <property type="entry name" value="Toprim_2"/>
    <property type="match status" value="1"/>
</dbReference>
<dbReference type="Gene3D" id="3.40.1360.10">
    <property type="match status" value="1"/>
</dbReference>
<evidence type="ECO:0000256" key="4">
    <source>
        <dbReference type="ARBA" id="ARBA00022695"/>
    </source>
</evidence>
<dbReference type="InterPro" id="IPR016136">
    <property type="entry name" value="DNA_helicase_N/primase_C"/>
</dbReference>
<dbReference type="InterPro" id="IPR006295">
    <property type="entry name" value="DNA_primase_DnaG"/>
</dbReference>
<dbReference type="RefSeq" id="WP_059435094.1">
    <property type="nucleotide sequence ID" value="NZ_FAVB01000002.1"/>
</dbReference>
<keyword evidence="2 12" id="KW-0639">Primosome</keyword>
<dbReference type="NCBIfam" id="TIGR01391">
    <property type="entry name" value="dnaG"/>
    <property type="match status" value="1"/>
</dbReference>
<dbReference type="Gene3D" id="3.90.980.10">
    <property type="entry name" value="DNA primase, catalytic core, N-terminal domain"/>
    <property type="match status" value="1"/>
</dbReference>
<name>A0A0S4S022_CAMHY</name>
<dbReference type="SMART" id="SM00400">
    <property type="entry name" value="ZnF_CHCC"/>
    <property type="match status" value="1"/>
</dbReference>
<dbReference type="PIRSF" id="PIRSF002811">
    <property type="entry name" value="DnaG"/>
    <property type="match status" value="1"/>
</dbReference>
<dbReference type="EC" id="2.7.7.101" evidence="12"/>
<evidence type="ECO:0000256" key="13">
    <source>
        <dbReference type="PIRNR" id="PIRNR002811"/>
    </source>
</evidence>
<evidence type="ECO:0000256" key="9">
    <source>
        <dbReference type="ARBA" id="ARBA00022842"/>
    </source>
</evidence>
<keyword evidence="5 12" id="KW-0235">DNA replication</keyword>
<protein>
    <recommendedName>
        <fullName evidence="12 13">DNA primase</fullName>
        <ecNumber evidence="12">2.7.7.101</ecNumber>
    </recommendedName>
</protein>
<keyword evidence="4 12" id="KW-0548">Nucleotidyltransferase</keyword>
<comment type="catalytic activity">
    <reaction evidence="12">
        <text>ssDNA + n NTP = ssDNA/pppN(pN)n-1 hybrid + (n-1) diphosphate.</text>
        <dbReference type="EC" id="2.7.7.101"/>
    </reaction>
</comment>
<dbReference type="CDD" id="cd03364">
    <property type="entry name" value="TOPRIM_DnaG_primases"/>
    <property type="match status" value="1"/>
</dbReference>
<keyword evidence="10 12" id="KW-0238">DNA-binding</keyword>
<comment type="subunit">
    <text evidence="12">Monomer. Interacts with DnaB.</text>
</comment>
<dbReference type="HAMAP" id="MF_00974">
    <property type="entry name" value="DNA_primase_DnaG"/>
    <property type="match status" value="1"/>
</dbReference>
<dbReference type="InterPro" id="IPR034151">
    <property type="entry name" value="TOPRIM_DnaG_bac"/>
</dbReference>
<dbReference type="InterPro" id="IPR030846">
    <property type="entry name" value="DnaG_bac"/>
</dbReference>
<comment type="domain">
    <text evidence="12">Contains an N-terminal zinc-binding domain, a central core domain that contains the primase activity, and a C-terminal DnaB-binding domain.</text>
</comment>
<dbReference type="PANTHER" id="PTHR30313:SF2">
    <property type="entry name" value="DNA PRIMASE"/>
    <property type="match status" value="1"/>
</dbReference>
<dbReference type="GO" id="GO:0003899">
    <property type="term" value="F:DNA-directed RNA polymerase activity"/>
    <property type="evidence" value="ECO:0007669"/>
    <property type="project" value="UniProtKB-UniRule"/>
</dbReference>
<comment type="similarity">
    <text evidence="12 13">Belongs to the DnaG primase family.</text>
</comment>
<keyword evidence="9" id="KW-0460">Magnesium</keyword>
<dbReference type="AlphaFoldDB" id="A0A0S4S022"/>
<dbReference type="InterPro" id="IPR002694">
    <property type="entry name" value="Znf_CHC2"/>
</dbReference>
<dbReference type="Pfam" id="PF16730">
    <property type="entry name" value="DnaGprimase_HBD"/>
    <property type="match status" value="1"/>
</dbReference>
<feature type="domain" description="Toprim" evidence="15">
    <location>
        <begin position="245"/>
        <end position="326"/>
    </location>
</feature>
<organism evidence="16 17">
    <name type="scientific">Campylobacter hyointestinalis subsp. hyointestinalis</name>
    <dbReference type="NCBI Taxonomy" id="91352"/>
    <lineage>
        <taxon>Bacteria</taxon>
        <taxon>Pseudomonadati</taxon>
        <taxon>Campylobacterota</taxon>
        <taxon>Epsilonproteobacteria</taxon>
        <taxon>Campylobacterales</taxon>
        <taxon>Campylobacteraceae</taxon>
        <taxon>Campylobacter</taxon>
    </lineage>
</organism>
<dbReference type="PROSITE" id="PS50880">
    <property type="entry name" value="TOPRIM"/>
    <property type="match status" value="1"/>
</dbReference>
<dbReference type="PANTHER" id="PTHR30313">
    <property type="entry name" value="DNA PRIMASE"/>
    <property type="match status" value="1"/>
</dbReference>
<dbReference type="Pfam" id="PF08275">
    <property type="entry name" value="DNAG_N"/>
    <property type="match status" value="1"/>
</dbReference>
<dbReference type="GO" id="GO:0005737">
    <property type="term" value="C:cytoplasm"/>
    <property type="evidence" value="ECO:0007669"/>
    <property type="project" value="TreeGrafter"/>
</dbReference>
<keyword evidence="11 12" id="KW-0804">Transcription</keyword>